<evidence type="ECO:0000259" key="7">
    <source>
        <dbReference type="PROSITE" id="PS51755"/>
    </source>
</evidence>
<evidence type="ECO:0000256" key="4">
    <source>
        <dbReference type="PROSITE-ProRule" id="PRU00169"/>
    </source>
</evidence>
<dbReference type="CDD" id="cd17624">
    <property type="entry name" value="REC_OmpR_PmrA-like"/>
    <property type="match status" value="1"/>
</dbReference>
<dbReference type="InterPro" id="IPR001867">
    <property type="entry name" value="OmpR/PhoB-type_DNA-bd"/>
</dbReference>
<evidence type="ECO:0000313" key="9">
    <source>
        <dbReference type="Proteomes" id="UP000003257"/>
    </source>
</evidence>
<dbReference type="EMBL" id="ABID01000004">
    <property type="protein sequence ID" value="EDQ04436.1"/>
    <property type="molecule type" value="Genomic_DNA"/>
</dbReference>
<dbReference type="Gene3D" id="1.10.10.10">
    <property type="entry name" value="Winged helix-like DNA-binding domain superfamily/Winged helix DNA-binding domain"/>
    <property type="match status" value="1"/>
</dbReference>
<keyword evidence="4" id="KW-0597">Phosphoprotein</keyword>
<dbReference type="InterPro" id="IPR011006">
    <property type="entry name" value="CheY-like_superfamily"/>
</dbReference>
<comment type="caution">
    <text evidence="8">The sequence shown here is derived from an EMBL/GenBank/DDBJ whole genome shotgun (WGS) entry which is preliminary data.</text>
</comment>
<evidence type="ECO:0000259" key="6">
    <source>
        <dbReference type="PROSITE" id="PS50110"/>
    </source>
</evidence>
<dbReference type="Proteomes" id="UP000003257">
    <property type="component" value="Unassembled WGS sequence"/>
</dbReference>
<keyword evidence="2 5" id="KW-0238">DNA-binding</keyword>
<dbReference type="SMART" id="SM00862">
    <property type="entry name" value="Trans_reg_C"/>
    <property type="match status" value="1"/>
</dbReference>
<proteinExistence type="predicted"/>
<accession>A0ABM9X4Q6</accession>
<dbReference type="Gene3D" id="3.40.50.2300">
    <property type="match status" value="1"/>
</dbReference>
<reference evidence="8 9" key="1">
    <citation type="submission" date="2007-11" db="EMBL/GenBank/DDBJ databases">
        <authorList>
            <person name="Wagner-Dobler I."/>
            <person name="Ferriera S."/>
            <person name="Johnson J."/>
            <person name="Kravitz S."/>
            <person name="Beeson K."/>
            <person name="Sutton G."/>
            <person name="Rogers Y.-H."/>
            <person name="Friedman R."/>
            <person name="Frazier M."/>
            <person name="Venter J.C."/>
        </authorList>
    </citation>
    <scope>NUCLEOTIDE SEQUENCE [LARGE SCALE GENOMIC DNA]</scope>
    <source>
        <strain evidence="8 9">HEL-45</strain>
    </source>
</reference>
<feature type="domain" description="OmpR/PhoB-type" evidence="7">
    <location>
        <begin position="124"/>
        <end position="220"/>
    </location>
</feature>
<name>A0ABM9X4Q6_9RHOB</name>
<dbReference type="InterPro" id="IPR036388">
    <property type="entry name" value="WH-like_DNA-bd_sf"/>
</dbReference>
<dbReference type="PROSITE" id="PS51755">
    <property type="entry name" value="OMPR_PHOB"/>
    <property type="match status" value="1"/>
</dbReference>
<dbReference type="SUPFAM" id="SSF52172">
    <property type="entry name" value="CheY-like"/>
    <property type="match status" value="1"/>
</dbReference>
<dbReference type="Gene3D" id="6.10.250.690">
    <property type="match status" value="1"/>
</dbReference>
<dbReference type="Pfam" id="PF00072">
    <property type="entry name" value="Response_reg"/>
    <property type="match status" value="1"/>
</dbReference>
<dbReference type="CDD" id="cd00383">
    <property type="entry name" value="trans_reg_C"/>
    <property type="match status" value="1"/>
</dbReference>
<dbReference type="SMART" id="SM00448">
    <property type="entry name" value="REC"/>
    <property type="match status" value="1"/>
</dbReference>
<dbReference type="InterPro" id="IPR039420">
    <property type="entry name" value="WalR-like"/>
</dbReference>
<feature type="domain" description="Response regulatory" evidence="6">
    <location>
        <begin position="2"/>
        <end position="116"/>
    </location>
</feature>
<sequence length="223" mass="24880">MRIAVIEDNEALAQGIAHRLRDRGHAVDLLHDGEEADAFLRHEGADLIVLDCNLPGSDGLEVLARLRRRGDGTPVILLTARAETSERVAGLDAGADDYLTKPFEMDELEARLRAMARRKNLEFAARDALGPLIFDRTNRQLLKDEQPLAFPRKELATLECLLERRGRIVSKSQLITHVYGTGAEQEDSAIEPHVSRLRKRLEPFGIRIKAARGLGYMLEVDSA</sequence>
<keyword evidence="1" id="KW-0805">Transcription regulation</keyword>
<organism evidence="8 9">
    <name type="scientific">Sulfitobacter indolifex HEL-45</name>
    <dbReference type="NCBI Taxonomy" id="391624"/>
    <lineage>
        <taxon>Bacteria</taxon>
        <taxon>Pseudomonadati</taxon>
        <taxon>Pseudomonadota</taxon>
        <taxon>Alphaproteobacteria</taxon>
        <taxon>Rhodobacterales</taxon>
        <taxon>Roseobacteraceae</taxon>
        <taxon>Sulfitobacter</taxon>
    </lineage>
</organism>
<dbReference type="Pfam" id="PF00486">
    <property type="entry name" value="Trans_reg_C"/>
    <property type="match status" value="1"/>
</dbReference>
<keyword evidence="9" id="KW-1185">Reference proteome</keyword>
<keyword evidence="3" id="KW-0804">Transcription</keyword>
<feature type="DNA-binding region" description="OmpR/PhoB-type" evidence="5">
    <location>
        <begin position="124"/>
        <end position="220"/>
    </location>
</feature>
<dbReference type="PANTHER" id="PTHR48111:SF67">
    <property type="entry name" value="TRANSCRIPTIONAL REGULATORY PROTEIN TCTD"/>
    <property type="match status" value="1"/>
</dbReference>
<dbReference type="PANTHER" id="PTHR48111">
    <property type="entry name" value="REGULATOR OF RPOS"/>
    <property type="match status" value="1"/>
</dbReference>
<feature type="modified residue" description="4-aspartylphosphate" evidence="4">
    <location>
        <position position="51"/>
    </location>
</feature>
<evidence type="ECO:0000256" key="5">
    <source>
        <dbReference type="PROSITE-ProRule" id="PRU01091"/>
    </source>
</evidence>
<protein>
    <submittedName>
        <fullName evidence="8">Two component response regulator</fullName>
    </submittedName>
</protein>
<dbReference type="InterPro" id="IPR001789">
    <property type="entry name" value="Sig_transdc_resp-reg_receiver"/>
</dbReference>
<dbReference type="RefSeq" id="WP_007120200.1">
    <property type="nucleotide sequence ID" value="NZ_ABID01000004.1"/>
</dbReference>
<evidence type="ECO:0000313" key="8">
    <source>
        <dbReference type="EMBL" id="EDQ04436.1"/>
    </source>
</evidence>
<evidence type="ECO:0000256" key="3">
    <source>
        <dbReference type="ARBA" id="ARBA00023163"/>
    </source>
</evidence>
<gene>
    <name evidence="8" type="ORF">OIHEL45_15944</name>
</gene>
<evidence type="ECO:0000256" key="1">
    <source>
        <dbReference type="ARBA" id="ARBA00023015"/>
    </source>
</evidence>
<dbReference type="PROSITE" id="PS50110">
    <property type="entry name" value="RESPONSE_REGULATORY"/>
    <property type="match status" value="1"/>
</dbReference>
<evidence type="ECO:0000256" key="2">
    <source>
        <dbReference type="ARBA" id="ARBA00023125"/>
    </source>
</evidence>